<organism evidence="1 2">
    <name type="scientific">Clunio marinus</name>
    <dbReference type="NCBI Taxonomy" id="568069"/>
    <lineage>
        <taxon>Eukaryota</taxon>
        <taxon>Metazoa</taxon>
        <taxon>Ecdysozoa</taxon>
        <taxon>Arthropoda</taxon>
        <taxon>Hexapoda</taxon>
        <taxon>Insecta</taxon>
        <taxon>Pterygota</taxon>
        <taxon>Neoptera</taxon>
        <taxon>Endopterygota</taxon>
        <taxon>Diptera</taxon>
        <taxon>Nematocera</taxon>
        <taxon>Chironomoidea</taxon>
        <taxon>Chironomidae</taxon>
        <taxon>Clunio</taxon>
    </lineage>
</organism>
<name>A0A1J1HW94_9DIPT</name>
<evidence type="ECO:0000313" key="2">
    <source>
        <dbReference type="Proteomes" id="UP000183832"/>
    </source>
</evidence>
<dbReference type="EMBL" id="CVRI01000024">
    <property type="protein sequence ID" value="CRK92259.1"/>
    <property type="molecule type" value="Genomic_DNA"/>
</dbReference>
<reference evidence="1 2" key="1">
    <citation type="submission" date="2015-04" db="EMBL/GenBank/DDBJ databases">
        <authorList>
            <person name="Syromyatnikov M.Y."/>
            <person name="Popov V.N."/>
        </authorList>
    </citation>
    <scope>NUCLEOTIDE SEQUENCE [LARGE SCALE GENOMIC DNA]</scope>
</reference>
<dbReference type="AlphaFoldDB" id="A0A1J1HW94"/>
<keyword evidence="2" id="KW-1185">Reference proteome</keyword>
<dbReference type="Proteomes" id="UP000183832">
    <property type="component" value="Unassembled WGS sequence"/>
</dbReference>
<gene>
    <name evidence="1" type="ORF">CLUMA_CG005825</name>
</gene>
<proteinExistence type="predicted"/>
<sequence>MGLLNCTFRTFHCLTTSFTNELNNEASEARTLISMTCPMLEDIKQSLYCLDFIQHYKVSNLFRNIVTLLSDSRKGLHSQKSLIGFLLDRSCLVEINS</sequence>
<evidence type="ECO:0000313" key="1">
    <source>
        <dbReference type="EMBL" id="CRK92259.1"/>
    </source>
</evidence>
<protein>
    <submittedName>
        <fullName evidence="1">CLUMA_CG005825, isoform A</fullName>
    </submittedName>
</protein>
<accession>A0A1J1HW94</accession>